<reference evidence="2 3" key="1">
    <citation type="submission" date="2018-03" db="EMBL/GenBank/DDBJ databases">
        <authorList>
            <person name="Fogelqvist J."/>
        </authorList>
    </citation>
    <scope>NUCLEOTIDE SEQUENCE [LARGE SCALE GENOMIC DNA]</scope>
</reference>
<geneLocation type="mitochondrion" evidence="2"/>
<protein>
    <submittedName>
        <fullName evidence="2">Uncharacterized protein</fullName>
    </submittedName>
</protein>
<keyword evidence="1" id="KW-0472">Membrane</keyword>
<accession>A0A3P3YKN6</accession>
<keyword evidence="1" id="KW-0812">Transmembrane</keyword>
<evidence type="ECO:0000313" key="3">
    <source>
        <dbReference type="Proteomes" id="UP000290189"/>
    </source>
</evidence>
<organism evidence="2 3">
    <name type="scientific">Plasmodiophora brassicae</name>
    <name type="common">Clubroot disease agent</name>
    <dbReference type="NCBI Taxonomy" id="37360"/>
    <lineage>
        <taxon>Eukaryota</taxon>
        <taxon>Sar</taxon>
        <taxon>Rhizaria</taxon>
        <taxon>Endomyxa</taxon>
        <taxon>Phytomyxea</taxon>
        <taxon>Plasmodiophorida</taxon>
        <taxon>Plasmodiophoridae</taxon>
        <taxon>Plasmodiophora</taxon>
    </lineage>
</organism>
<name>A0A3P3YKN6_PLABS</name>
<evidence type="ECO:0000256" key="1">
    <source>
        <dbReference type="SAM" id="Phobius"/>
    </source>
</evidence>
<evidence type="ECO:0000313" key="2">
    <source>
        <dbReference type="EMBL" id="SPR00762.1"/>
    </source>
</evidence>
<dbReference type="EMBL" id="OVEO01000015">
    <property type="protein sequence ID" value="SPR00762.1"/>
    <property type="molecule type" value="Genomic_DNA"/>
</dbReference>
<dbReference type="AlphaFoldDB" id="A0A3P3YKN6"/>
<feature type="transmembrane region" description="Helical" evidence="1">
    <location>
        <begin position="12"/>
        <end position="34"/>
    </location>
</feature>
<sequence>MSAAAGPALSRNVKMGGVLGAAVGIMALKAGTLFNKSPMKKNVHPAQNTKPPLSGKSSSTGLIVLASLMGFVVVAVASALALAYHRKLKNRKQTLASLNAGTSTDVDDIYAGEIDRV</sequence>
<dbReference type="Proteomes" id="UP000290189">
    <property type="component" value="Unassembled WGS sequence"/>
</dbReference>
<feature type="transmembrane region" description="Helical" evidence="1">
    <location>
        <begin position="62"/>
        <end position="84"/>
    </location>
</feature>
<keyword evidence="2" id="KW-0496">Mitochondrion</keyword>
<keyword evidence="1" id="KW-1133">Transmembrane helix</keyword>
<proteinExistence type="predicted"/>
<gene>
    <name evidence="2" type="ORF">PLBR_LOCUS7977</name>
</gene>